<reference evidence="3 4" key="1">
    <citation type="journal article" date="2019" name="Genome Biol. Evol.">
        <title>Whole-Genome Sequencing of the Giant Devil Catfish, Bagarius yarrelli.</title>
        <authorList>
            <person name="Jiang W."/>
            <person name="Lv Y."/>
            <person name="Cheng L."/>
            <person name="Yang K."/>
            <person name="Chao B."/>
            <person name="Wang X."/>
            <person name="Li Y."/>
            <person name="Pan X."/>
            <person name="You X."/>
            <person name="Zhang Y."/>
            <person name="Yang J."/>
            <person name="Li J."/>
            <person name="Zhang X."/>
            <person name="Liu S."/>
            <person name="Sun C."/>
            <person name="Yang J."/>
            <person name="Shi Q."/>
        </authorList>
    </citation>
    <scope>NUCLEOTIDE SEQUENCE [LARGE SCALE GENOMIC DNA]</scope>
    <source>
        <strain evidence="3">JWS20170419001</strain>
        <tissue evidence="3">Muscle</tissue>
    </source>
</reference>
<protein>
    <submittedName>
        <fullName evidence="3">Uncharacterized protein</fullName>
    </submittedName>
</protein>
<sequence>MTLLFLRMTLLFHQMTLVFHLMTLCLPLNDPRLPPNDPCLPPNDPYLPANDPPLPPYDPPLPPNDPHLLPNDCPNQLESKLKNSDTDELYTASEPEFLSQTPTSRTLPPESHTLNNEASQRPGVPANQKEESVVASALNFKPSETNPRASQSEQVALPSSGSLWKSHSLKLGRRRKNPTARAALRFKPPTQTQSGLRCIVGYRAGEDGGARALPGCPVTDSRRGAV</sequence>
<accession>A0A556VXE4</accession>
<proteinExistence type="predicted"/>
<feature type="compositionally biased region" description="Polar residues" evidence="1">
    <location>
        <begin position="142"/>
        <end position="161"/>
    </location>
</feature>
<evidence type="ECO:0000313" key="3">
    <source>
        <dbReference type="EMBL" id="TUV13732.1"/>
    </source>
</evidence>
<dbReference type="EMBL" id="VCAZ01000449">
    <property type="protein sequence ID" value="TUV13732.1"/>
    <property type="molecule type" value="Genomic_DNA"/>
</dbReference>
<evidence type="ECO:0000256" key="2">
    <source>
        <dbReference type="SAM" id="SignalP"/>
    </source>
</evidence>
<feature type="region of interest" description="Disordered" evidence="1">
    <location>
        <begin position="93"/>
        <end position="161"/>
    </location>
</feature>
<dbReference type="Proteomes" id="UP000319801">
    <property type="component" value="Unassembled WGS sequence"/>
</dbReference>
<keyword evidence="2" id="KW-0732">Signal</keyword>
<feature type="compositionally biased region" description="Pro residues" evidence="1">
    <location>
        <begin position="36"/>
        <end position="65"/>
    </location>
</feature>
<feature type="chain" id="PRO_5021848043" evidence="2">
    <location>
        <begin position="28"/>
        <end position="226"/>
    </location>
</feature>
<name>A0A556VXE4_BAGYA</name>
<evidence type="ECO:0000256" key="1">
    <source>
        <dbReference type="SAM" id="MobiDB-lite"/>
    </source>
</evidence>
<feature type="compositionally biased region" description="Polar residues" evidence="1">
    <location>
        <begin position="98"/>
        <end position="119"/>
    </location>
</feature>
<evidence type="ECO:0000313" key="4">
    <source>
        <dbReference type="Proteomes" id="UP000319801"/>
    </source>
</evidence>
<dbReference type="OrthoDB" id="9936560at2759"/>
<feature type="compositionally biased region" description="Low complexity" evidence="1">
    <location>
        <begin position="66"/>
        <end position="75"/>
    </location>
</feature>
<organism evidence="3 4">
    <name type="scientific">Bagarius yarrelli</name>
    <name type="common">Goonch</name>
    <name type="synonym">Bagrus yarrelli</name>
    <dbReference type="NCBI Taxonomy" id="175774"/>
    <lineage>
        <taxon>Eukaryota</taxon>
        <taxon>Metazoa</taxon>
        <taxon>Chordata</taxon>
        <taxon>Craniata</taxon>
        <taxon>Vertebrata</taxon>
        <taxon>Euteleostomi</taxon>
        <taxon>Actinopterygii</taxon>
        <taxon>Neopterygii</taxon>
        <taxon>Teleostei</taxon>
        <taxon>Ostariophysi</taxon>
        <taxon>Siluriformes</taxon>
        <taxon>Sisoridae</taxon>
        <taxon>Sisorinae</taxon>
        <taxon>Bagarius</taxon>
    </lineage>
</organism>
<keyword evidence="4" id="KW-1185">Reference proteome</keyword>
<feature type="signal peptide" evidence="2">
    <location>
        <begin position="1"/>
        <end position="27"/>
    </location>
</feature>
<dbReference type="AlphaFoldDB" id="A0A556VXE4"/>
<gene>
    <name evidence="3" type="ORF">Baya_17086</name>
</gene>
<feature type="region of interest" description="Disordered" evidence="1">
    <location>
        <begin position="36"/>
        <end position="80"/>
    </location>
</feature>
<comment type="caution">
    <text evidence="3">The sequence shown here is derived from an EMBL/GenBank/DDBJ whole genome shotgun (WGS) entry which is preliminary data.</text>
</comment>